<protein>
    <submittedName>
        <fullName evidence="2">Uncharacterized protein</fullName>
    </submittedName>
</protein>
<dbReference type="PATRIC" id="fig|1008153.3.peg.4130"/>
<keyword evidence="3" id="KW-1185">Reference proteome</keyword>
<evidence type="ECO:0000256" key="1">
    <source>
        <dbReference type="SAM" id="MobiDB-lite"/>
    </source>
</evidence>
<organism evidence="2 3">
    <name type="scientific">Halalkalicoccus paucihalophilus</name>
    <dbReference type="NCBI Taxonomy" id="1008153"/>
    <lineage>
        <taxon>Archaea</taxon>
        <taxon>Methanobacteriati</taxon>
        <taxon>Methanobacteriota</taxon>
        <taxon>Stenosarchaea group</taxon>
        <taxon>Halobacteria</taxon>
        <taxon>Halobacteriales</taxon>
        <taxon>Halococcaceae</taxon>
        <taxon>Halalkalicoccus</taxon>
    </lineage>
</organism>
<gene>
    <name evidence="2" type="ORF">HAPAU_38660</name>
</gene>
<sequence length="36" mass="4215">MEFDEFKDALEENTEERSELSKGAYETGRRLAHLPD</sequence>
<name>A0A151A8T0_9EURY</name>
<feature type="compositionally biased region" description="Basic and acidic residues" evidence="1">
    <location>
        <begin position="1"/>
        <end position="20"/>
    </location>
</feature>
<feature type="compositionally biased region" description="Basic and acidic residues" evidence="1">
    <location>
        <begin position="27"/>
        <end position="36"/>
    </location>
</feature>
<reference evidence="2 3" key="1">
    <citation type="submission" date="2016-02" db="EMBL/GenBank/DDBJ databases">
        <title>Genome sequence of Halalkalicoccus paucihalophilus DSM 24557.</title>
        <authorList>
            <person name="Poehlein A."/>
            <person name="Daniel R."/>
        </authorList>
    </citation>
    <scope>NUCLEOTIDE SEQUENCE [LARGE SCALE GENOMIC DNA]</scope>
    <source>
        <strain evidence="2 3">DSM 24557</strain>
    </source>
</reference>
<dbReference type="Proteomes" id="UP000075321">
    <property type="component" value="Unassembled WGS sequence"/>
</dbReference>
<accession>A0A151A8T0</accession>
<proteinExistence type="predicted"/>
<feature type="region of interest" description="Disordered" evidence="1">
    <location>
        <begin position="1"/>
        <end position="36"/>
    </location>
</feature>
<evidence type="ECO:0000313" key="3">
    <source>
        <dbReference type="Proteomes" id="UP000075321"/>
    </source>
</evidence>
<comment type="caution">
    <text evidence="2">The sequence shown here is derived from an EMBL/GenBank/DDBJ whole genome shotgun (WGS) entry which is preliminary data.</text>
</comment>
<dbReference type="EMBL" id="LTAZ01000017">
    <property type="protein sequence ID" value="KYH23787.1"/>
    <property type="molecule type" value="Genomic_DNA"/>
</dbReference>
<dbReference type="AlphaFoldDB" id="A0A151A8T0"/>
<evidence type="ECO:0000313" key="2">
    <source>
        <dbReference type="EMBL" id="KYH23787.1"/>
    </source>
</evidence>